<dbReference type="PANTHER" id="PTHR43549">
    <property type="entry name" value="MULTIDRUG RESISTANCE PROTEIN YPNP-RELATED"/>
    <property type="match status" value="1"/>
</dbReference>
<feature type="transmembrane region" description="Helical" evidence="7">
    <location>
        <begin position="377"/>
        <end position="399"/>
    </location>
</feature>
<accession>A0A9D1LSQ7</accession>
<feature type="transmembrane region" description="Helical" evidence="7">
    <location>
        <begin position="161"/>
        <end position="183"/>
    </location>
</feature>
<evidence type="ECO:0000256" key="7">
    <source>
        <dbReference type="SAM" id="Phobius"/>
    </source>
</evidence>
<keyword evidence="6 7" id="KW-0472">Membrane</keyword>
<dbReference type="Proteomes" id="UP000824123">
    <property type="component" value="Unassembled WGS sequence"/>
</dbReference>
<dbReference type="CDD" id="cd13138">
    <property type="entry name" value="MATE_yoeA_like"/>
    <property type="match status" value="1"/>
</dbReference>
<evidence type="ECO:0000256" key="3">
    <source>
        <dbReference type="ARBA" id="ARBA00022475"/>
    </source>
</evidence>
<keyword evidence="4 7" id="KW-0812">Transmembrane</keyword>
<proteinExistence type="predicted"/>
<feature type="transmembrane region" description="Helical" evidence="7">
    <location>
        <begin position="133"/>
        <end position="154"/>
    </location>
</feature>
<feature type="transmembrane region" description="Helical" evidence="7">
    <location>
        <begin position="53"/>
        <end position="73"/>
    </location>
</feature>
<evidence type="ECO:0000313" key="9">
    <source>
        <dbReference type="Proteomes" id="UP000824123"/>
    </source>
</evidence>
<name>A0A9D1LSQ7_9FIRM</name>
<evidence type="ECO:0000256" key="5">
    <source>
        <dbReference type="ARBA" id="ARBA00022989"/>
    </source>
</evidence>
<feature type="transmembrane region" description="Helical" evidence="7">
    <location>
        <begin position="308"/>
        <end position="332"/>
    </location>
</feature>
<gene>
    <name evidence="8" type="ORF">IAC59_08960</name>
</gene>
<reference evidence="8" key="1">
    <citation type="submission" date="2020-10" db="EMBL/GenBank/DDBJ databases">
        <authorList>
            <person name="Gilroy R."/>
        </authorList>
    </citation>
    <scope>NUCLEOTIDE SEQUENCE</scope>
    <source>
        <strain evidence="8">ChiSxjej2B14-8506</strain>
    </source>
</reference>
<dbReference type="Pfam" id="PF01554">
    <property type="entry name" value="MatE"/>
    <property type="match status" value="2"/>
</dbReference>
<dbReference type="InterPro" id="IPR002528">
    <property type="entry name" value="MATE_fam"/>
</dbReference>
<comment type="subcellular location">
    <subcellularLocation>
        <location evidence="1">Cell membrane</location>
        <topology evidence="1">Multi-pass membrane protein</topology>
    </subcellularLocation>
</comment>
<dbReference type="NCBIfam" id="TIGR00797">
    <property type="entry name" value="matE"/>
    <property type="match status" value="1"/>
</dbReference>
<evidence type="ECO:0000256" key="6">
    <source>
        <dbReference type="ARBA" id="ARBA00023136"/>
    </source>
</evidence>
<feature type="transmembrane region" description="Helical" evidence="7">
    <location>
        <begin position="411"/>
        <end position="432"/>
    </location>
</feature>
<evidence type="ECO:0000256" key="4">
    <source>
        <dbReference type="ARBA" id="ARBA00022692"/>
    </source>
</evidence>
<dbReference type="GO" id="GO:0015297">
    <property type="term" value="F:antiporter activity"/>
    <property type="evidence" value="ECO:0007669"/>
    <property type="project" value="InterPro"/>
</dbReference>
<keyword evidence="5 7" id="KW-1133">Transmembrane helix</keyword>
<evidence type="ECO:0000256" key="2">
    <source>
        <dbReference type="ARBA" id="ARBA00022448"/>
    </source>
</evidence>
<feature type="transmembrane region" description="Helical" evidence="7">
    <location>
        <begin position="12"/>
        <end position="33"/>
    </location>
</feature>
<organism evidence="8 9">
    <name type="scientific">Candidatus Fimadaptatus faecigallinarum</name>
    <dbReference type="NCBI Taxonomy" id="2840814"/>
    <lineage>
        <taxon>Bacteria</taxon>
        <taxon>Bacillati</taxon>
        <taxon>Bacillota</taxon>
        <taxon>Clostridia</taxon>
        <taxon>Eubacteriales</taxon>
        <taxon>Candidatus Fimadaptatus</taxon>
    </lineage>
</organism>
<dbReference type="PANTHER" id="PTHR43549:SF3">
    <property type="entry name" value="MULTIDRUG RESISTANCE PROTEIN YPNP-RELATED"/>
    <property type="match status" value="1"/>
</dbReference>
<protein>
    <submittedName>
        <fullName evidence="8">MATE family efflux transporter</fullName>
    </submittedName>
</protein>
<keyword evidence="3" id="KW-1003">Cell membrane</keyword>
<dbReference type="AlphaFoldDB" id="A0A9D1LSQ7"/>
<evidence type="ECO:0000256" key="1">
    <source>
        <dbReference type="ARBA" id="ARBA00004651"/>
    </source>
</evidence>
<dbReference type="InterPro" id="IPR052031">
    <property type="entry name" value="Membrane_Transporter-Flippase"/>
</dbReference>
<sequence length="454" mass="49015">MCNGPLTRKIIVYCVPLALSGILQLLYNAADIIVVGKFTGPTALAAVGSTGSLINLIVNLLIGLSVGASVCVANHYGAGNMRDVRETVHTSMLISMIGGVIVGIVGIAFAPTFLGWMDTPDDVIDQASLYLRIYFAGMPFTMLYNFAAAILRALGDTKRPLYYLSISGAINVVLNLVFVIVFGMGVAGVATATVISQIVSAGLIVACMMRSRGAIHFNPREMRIHGDKLVQIVRVGLPAGLQGTIFSISNVLIQTSVNSFGSIAMAGNSASSNLEGFMYTAMNSVYQAALSFAGQNMGARKYTRLKKVLLNCQAIVFLIGVGMGLIMYLLRYPLLGIYSNDAEVISYGITRLEIFCLTYFTCGMMDVMVGQMRGMGYSVMPMVVSLVGVCGIRIVWIYTIFQFDHTLTNLYLSYPVSWVITGAVHFASYMYLYNKVKRRPDGVPDVPTPTVADQ</sequence>
<keyword evidence="2" id="KW-0813">Transport</keyword>
<feature type="transmembrane region" description="Helical" evidence="7">
    <location>
        <begin position="93"/>
        <end position="113"/>
    </location>
</feature>
<comment type="caution">
    <text evidence="8">The sequence shown here is derived from an EMBL/GenBank/DDBJ whole genome shotgun (WGS) entry which is preliminary data.</text>
</comment>
<dbReference type="PIRSF" id="PIRSF006603">
    <property type="entry name" value="DinF"/>
    <property type="match status" value="1"/>
</dbReference>
<dbReference type="GO" id="GO:0005886">
    <property type="term" value="C:plasma membrane"/>
    <property type="evidence" value="ECO:0007669"/>
    <property type="project" value="UniProtKB-SubCell"/>
</dbReference>
<dbReference type="GO" id="GO:0042910">
    <property type="term" value="F:xenobiotic transmembrane transporter activity"/>
    <property type="evidence" value="ECO:0007669"/>
    <property type="project" value="InterPro"/>
</dbReference>
<dbReference type="EMBL" id="DVNK01000052">
    <property type="protein sequence ID" value="HIU47368.1"/>
    <property type="molecule type" value="Genomic_DNA"/>
</dbReference>
<feature type="transmembrane region" description="Helical" evidence="7">
    <location>
        <begin position="189"/>
        <end position="209"/>
    </location>
</feature>
<reference evidence="8" key="2">
    <citation type="journal article" date="2021" name="PeerJ">
        <title>Extensive microbial diversity within the chicken gut microbiome revealed by metagenomics and culture.</title>
        <authorList>
            <person name="Gilroy R."/>
            <person name="Ravi A."/>
            <person name="Getino M."/>
            <person name="Pursley I."/>
            <person name="Horton D.L."/>
            <person name="Alikhan N.F."/>
            <person name="Baker D."/>
            <person name="Gharbi K."/>
            <person name="Hall N."/>
            <person name="Watson M."/>
            <person name="Adriaenssens E.M."/>
            <person name="Foster-Nyarko E."/>
            <person name="Jarju S."/>
            <person name="Secka A."/>
            <person name="Antonio M."/>
            <person name="Oren A."/>
            <person name="Chaudhuri R.R."/>
            <person name="La Ragione R."/>
            <person name="Hildebrand F."/>
            <person name="Pallen M.J."/>
        </authorList>
    </citation>
    <scope>NUCLEOTIDE SEQUENCE</scope>
    <source>
        <strain evidence="8">ChiSxjej2B14-8506</strain>
    </source>
</reference>
<evidence type="ECO:0000313" key="8">
    <source>
        <dbReference type="EMBL" id="HIU47368.1"/>
    </source>
</evidence>
<dbReference type="InterPro" id="IPR048279">
    <property type="entry name" value="MdtK-like"/>
</dbReference>